<feature type="binding site" evidence="8">
    <location>
        <position position="248"/>
    </location>
    <ligand>
        <name>substrate</name>
    </ligand>
</feature>
<feature type="chain" id="PRO_5002274251" description="Peptidase S11 D-alanyl-D-alanine carboxypeptidase A N-terminal domain-containing protein" evidence="10">
    <location>
        <begin position="25"/>
        <end position="404"/>
    </location>
</feature>
<dbReference type="HOGENOM" id="CLU_027070_8_2_9"/>
<evidence type="ECO:0000256" key="4">
    <source>
        <dbReference type="ARBA" id="ARBA00022960"/>
    </source>
</evidence>
<keyword evidence="13" id="KW-1185">Reference proteome</keyword>
<name>A0A0D4CMH7_LIMMU</name>
<dbReference type="InterPro" id="IPR018247">
    <property type="entry name" value="EF_Hand_1_Ca_BS"/>
</dbReference>
<keyword evidence="4" id="KW-0133">Cell shape</keyword>
<proteinExistence type="inferred from homology"/>
<accession>A0A0D4CMH7</accession>
<comment type="similarity">
    <text evidence="1 9">Belongs to the peptidase S11 family.</text>
</comment>
<dbReference type="GO" id="GO:0008360">
    <property type="term" value="P:regulation of cell shape"/>
    <property type="evidence" value="ECO:0007669"/>
    <property type="project" value="UniProtKB-KW"/>
</dbReference>
<dbReference type="STRING" id="1130798.LBLM1_08930"/>
<evidence type="ECO:0000256" key="2">
    <source>
        <dbReference type="ARBA" id="ARBA00022729"/>
    </source>
</evidence>
<evidence type="ECO:0000256" key="1">
    <source>
        <dbReference type="ARBA" id="ARBA00007164"/>
    </source>
</evidence>
<feature type="domain" description="Peptidase S11 D-alanyl-D-alanine carboxypeptidase A N-terminal" evidence="11">
    <location>
        <begin position="29"/>
        <end position="278"/>
    </location>
</feature>
<evidence type="ECO:0000256" key="8">
    <source>
        <dbReference type="PIRSR" id="PIRSR618044-2"/>
    </source>
</evidence>
<dbReference type="SUPFAM" id="SSF56601">
    <property type="entry name" value="beta-lactamase/transpeptidase-like"/>
    <property type="match status" value="1"/>
</dbReference>
<evidence type="ECO:0000256" key="6">
    <source>
        <dbReference type="ARBA" id="ARBA00023316"/>
    </source>
</evidence>
<dbReference type="PANTHER" id="PTHR21581">
    <property type="entry name" value="D-ALANYL-D-ALANINE CARBOXYPEPTIDASE"/>
    <property type="match status" value="1"/>
</dbReference>
<dbReference type="Gene3D" id="3.40.710.10">
    <property type="entry name" value="DD-peptidase/beta-lactamase superfamily"/>
    <property type="match status" value="1"/>
</dbReference>
<organism evidence="12 13">
    <name type="scientific">Limosilactobacillus mucosae LM1</name>
    <dbReference type="NCBI Taxonomy" id="1130798"/>
    <lineage>
        <taxon>Bacteria</taxon>
        <taxon>Bacillati</taxon>
        <taxon>Bacillota</taxon>
        <taxon>Bacilli</taxon>
        <taxon>Lactobacillales</taxon>
        <taxon>Lactobacillaceae</taxon>
        <taxon>Limosilactobacillus</taxon>
    </lineage>
</organism>
<evidence type="ECO:0000256" key="3">
    <source>
        <dbReference type="ARBA" id="ARBA00022801"/>
    </source>
</evidence>
<evidence type="ECO:0000256" key="5">
    <source>
        <dbReference type="ARBA" id="ARBA00022984"/>
    </source>
</evidence>
<dbReference type="GO" id="GO:0006508">
    <property type="term" value="P:proteolysis"/>
    <property type="evidence" value="ECO:0007669"/>
    <property type="project" value="InterPro"/>
</dbReference>
<feature type="active site" evidence="7">
    <location>
        <position position="126"/>
    </location>
</feature>
<gene>
    <name evidence="12" type="ORF">LBLM1_08930</name>
</gene>
<dbReference type="KEGG" id="lmu:LBLM1_08930"/>
<keyword evidence="6" id="KW-0961">Cell wall biogenesis/degradation</keyword>
<dbReference type="PROSITE" id="PS00018">
    <property type="entry name" value="EF_HAND_1"/>
    <property type="match status" value="1"/>
</dbReference>
<keyword evidence="3" id="KW-0378">Hydrolase</keyword>
<feature type="active site" description="Proton acceptor" evidence="7">
    <location>
        <position position="65"/>
    </location>
</feature>
<keyword evidence="2 10" id="KW-0732">Signal</keyword>
<dbReference type="GO" id="GO:0009252">
    <property type="term" value="P:peptidoglycan biosynthetic process"/>
    <property type="evidence" value="ECO:0007669"/>
    <property type="project" value="UniProtKB-KW"/>
</dbReference>
<feature type="active site" description="Acyl-ester intermediate" evidence="7">
    <location>
        <position position="62"/>
    </location>
</feature>
<dbReference type="OrthoDB" id="9791132at2"/>
<evidence type="ECO:0000256" key="10">
    <source>
        <dbReference type="SAM" id="SignalP"/>
    </source>
</evidence>
<evidence type="ECO:0000256" key="7">
    <source>
        <dbReference type="PIRSR" id="PIRSR618044-1"/>
    </source>
</evidence>
<dbReference type="RefSeq" id="WP_006500355.1">
    <property type="nucleotide sequence ID" value="NZ_CP011013.1"/>
</dbReference>
<evidence type="ECO:0000256" key="9">
    <source>
        <dbReference type="RuleBase" id="RU004016"/>
    </source>
</evidence>
<dbReference type="EMBL" id="CP011013">
    <property type="protein sequence ID" value="AJT51071.1"/>
    <property type="molecule type" value="Genomic_DNA"/>
</dbReference>
<dbReference type="AlphaFoldDB" id="A0A0D4CMH7"/>
<dbReference type="InterPro" id="IPR018044">
    <property type="entry name" value="Peptidase_S11"/>
</dbReference>
<keyword evidence="5" id="KW-0573">Peptidoglycan synthesis</keyword>
<dbReference type="PANTHER" id="PTHR21581:SF11">
    <property type="entry name" value="D-ALANYL-D-ALANINE CARBOXYPEPTIDASE DACA"/>
    <property type="match status" value="1"/>
</dbReference>
<dbReference type="GO" id="GO:0009002">
    <property type="term" value="F:serine-type D-Ala-D-Ala carboxypeptidase activity"/>
    <property type="evidence" value="ECO:0007669"/>
    <property type="project" value="InterPro"/>
</dbReference>
<evidence type="ECO:0000313" key="12">
    <source>
        <dbReference type="EMBL" id="AJT51071.1"/>
    </source>
</evidence>
<dbReference type="PRINTS" id="PR00725">
    <property type="entry name" value="DADACBPTASE1"/>
</dbReference>
<dbReference type="Pfam" id="PF00768">
    <property type="entry name" value="Peptidase_S11"/>
    <property type="match status" value="1"/>
</dbReference>
<dbReference type="Proteomes" id="UP000003645">
    <property type="component" value="Chromosome"/>
</dbReference>
<dbReference type="InterPro" id="IPR012338">
    <property type="entry name" value="Beta-lactam/transpept-like"/>
</dbReference>
<feature type="signal peptide" evidence="10">
    <location>
        <begin position="1"/>
        <end position="24"/>
    </location>
</feature>
<dbReference type="InterPro" id="IPR001967">
    <property type="entry name" value="Peptidase_S11_N"/>
</dbReference>
<reference evidence="12 13" key="1">
    <citation type="journal article" date="2012" name="J. Bacteriol.">
        <title>Genome sequence of Lactobacillus mucosae LM1, isolated from piglet feces.</title>
        <authorList>
            <person name="Lee J.H."/>
            <person name="Valeriano V.D."/>
            <person name="Shin Y.R."/>
            <person name="Chae J.P."/>
            <person name="Kim G.B."/>
            <person name="Ham J.S."/>
            <person name="Chun J."/>
            <person name="Kang D.K."/>
        </authorList>
    </citation>
    <scope>NUCLEOTIDE SEQUENCE [LARGE SCALE GENOMIC DNA]</scope>
    <source>
        <strain evidence="12 13">LM1</strain>
    </source>
</reference>
<evidence type="ECO:0000259" key="11">
    <source>
        <dbReference type="Pfam" id="PF00768"/>
    </source>
</evidence>
<evidence type="ECO:0000313" key="13">
    <source>
        <dbReference type="Proteomes" id="UP000003645"/>
    </source>
</evidence>
<sequence>MKKFIAIFLTCWLALLSWLPSVHAETFINANQLDASAALAIDAKTGQILYSQNINQKLPIASISKLLTVMVIEDEISQHQLSWNTKVKINQKVAAIADDPEYSNVSLTQGQSYTVSDLVKAALIKSADGATVALAGALGDSTAQFNQKLQKKARQIGIKDATIVNSVGLTNSQLKDLAVKNIDDNAENKMSAKDVGKMAAYLVNHYPDLLKIAGQTSFQLDGSTVNNINKMLTDSQYQTSGVTIDGLKTGTSDAAGACLVSTATFQNRRIVTVVLHANGDSTDARFTATQKLYQLIANSSLTPQKTALPKSFYQRSVVKFLFFKHQIKLRPRSITIWENASDANQSSRLTIYDHLTAKTNRSGQLKAPIKKGQSLGYSYVKVKGVQFINNHGLRLPLISQTTVQ</sequence>
<protein>
    <recommendedName>
        <fullName evidence="11">Peptidase S11 D-alanyl-D-alanine carboxypeptidase A N-terminal domain-containing protein</fullName>
    </recommendedName>
</protein>
<dbReference type="GO" id="GO:0071555">
    <property type="term" value="P:cell wall organization"/>
    <property type="evidence" value="ECO:0007669"/>
    <property type="project" value="UniProtKB-KW"/>
</dbReference>